<evidence type="ECO:0000313" key="4">
    <source>
        <dbReference type="EMBL" id="OAP64457.1"/>
    </source>
</evidence>
<dbReference type="Gene3D" id="3.40.50.720">
    <property type="entry name" value="NAD(P)-binding Rossmann-like Domain"/>
    <property type="match status" value="1"/>
</dbReference>
<organism evidence="4 5">
    <name type="scientific">Fonsecaea erecta</name>
    <dbReference type="NCBI Taxonomy" id="1367422"/>
    <lineage>
        <taxon>Eukaryota</taxon>
        <taxon>Fungi</taxon>
        <taxon>Dikarya</taxon>
        <taxon>Ascomycota</taxon>
        <taxon>Pezizomycotina</taxon>
        <taxon>Eurotiomycetes</taxon>
        <taxon>Chaetothyriomycetidae</taxon>
        <taxon>Chaetothyriales</taxon>
        <taxon>Herpotrichiellaceae</taxon>
        <taxon>Fonsecaea</taxon>
    </lineage>
</organism>
<dbReference type="SUPFAM" id="SSF51735">
    <property type="entry name" value="NAD(P)-binding Rossmann-fold domains"/>
    <property type="match status" value="1"/>
</dbReference>
<dbReference type="AlphaFoldDB" id="A0A178ZXN6"/>
<comment type="similarity">
    <text evidence="1">Belongs to the NmrA-type oxidoreductase family.</text>
</comment>
<dbReference type="Proteomes" id="UP000078343">
    <property type="component" value="Unassembled WGS sequence"/>
</dbReference>
<dbReference type="GO" id="GO:0005634">
    <property type="term" value="C:nucleus"/>
    <property type="evidence" value="ECO:0007669"/>
    <property type="project" value="TreeGrafter"/>
</dbReference>
<gene>
    <name evidence="4" type="ORF">AYL99_00429</name>
</gene>
<dbReference type="EMBL" id="LVYI01000001">
    <property type="protein sequence ID" value="OAP64457.1"/>
    <property type="molecule type" value="Genomic_DNA"/>
</dbReference>
<dbReference type="PANTHER" id="PTHR42748">
    <property type="entry name" value="NITROGEN METABOLITE REPRESSION PROTEIN NMRA FAMILY MEMBER"/>
    <property type="match status" value="1"/>
</dbReference>
<accession>A0A178ZXN6</accession>
<dbReference type="OrthoDB" id="300709at2759"/>
<evidence type="ECO:0000313" key="5">
    <source>
        <dbReference type="Proteomes" id="UP000078343"/>
    </source>
</evidence>
<comment type="caution">
    <text evidence="4">The sequence shown here is derived from an EMBL/GenBank/DDBJ whole genome shotgun (WGS) entry which is preliminary data.</text>
</comment>
<evidence type="ECO:0000256" key="1">
    <source>
        <dbReference type="ARBA" id="ARBA00006328"/>
    </source>
</evidence>
<proteinExistence type="inferred from homology"/>
<feature type="domain" description="NmrA-like" evidence="3">
    <location>
        <begin position="2"/>
        <end position="251"/>
    </location>
</feature>
<dbReference type="PANTHER" id="PTHR42748:SF14">
    <property type="entry name" value="SNOAL-LIKE DOMAIN-CONTAINING PROTEIN"/>
    <property type="match status" value="1"/>
</dbReference>
<keyword evidence="5" id="KW-1185">Reference proteome</keyword>
<dbReference type="InterPro" id="IPR051164">
    <property type="entry name" value="NmrA-like_oxidored"/>
</dbReference>
<protein>
    <recommendedName>
        <fullName evidence="3">NmrA-like domain-containing protein</fullName>
    </recommendedName>
</protein>
<dbReference type="InterPro" id="IPR036291">
    <property type="entry name" value="NAD(P)-bd_dom_sf"/>
</dbReference>
<dbReference type="Pfam" id="PF05368">
    <property type="entry name" value="NmrA"/>
    <property type="match status" value="1"/>
</dbReference>
<evidence type="ECO:0000259" key="3">
    <source>
        <dbReference type="Pfam" id="PF05368"/>
    </source>
</evidence>
<name>A0A178ZXN6_9EURO</name>
<keyword evidence="2" id="KW-0521">NADP</keyword>
<dbReference type="Gene3D" id="3.90.25.10">
    <property type="entry name" value="UDP-galactose 4-epimerase, domain 1"/>
    <property type="match status" value="1"/>
</dbReference>
<dbReference type="InterPro" id="IPR008030">
    <property type="entry name" value="NmrA-like"/>
</dbReference>
<reference evidence="4 5" key="1">
    <citation type="submission" date="2016-04" db="EMBL/GenBank/DDBJ databases">
        <title>Draft genome of Fonsecaea erecta CBS 125763.</title>
        <authorList>
            <person name="Weiss V.A."/>
            <person name="Vicente V.A."/>
            <person name="Raittz R.T."/>
            <person name="Moreno L.F."/>
            <person name="De Souza E.M."/>
            <person name="Pedrosa F.O."/>
            <person name="Steffens M.B."/>
            <person name="Faoro H."/>
            <person name="Tadra-Sfeir M.Z."/>
            <person name="Najafzadeh M.J."/>
            <person name="Felipe M.S."/>
            <person name="Teixeira M."/>
            <person name="Sun J."/>
            <person name="Xi L."/>
            <person name="Gomes R."/>
            <person name="De Azevedo C.M."/>
            <person name="Salgado C.G."/>
            <person name="Da Silva M.B."/>
            <person name="Nascimento M.F."/>
            <person name="Queiroz-Telles F."/>
            <person name="Attili D.S."/>
            <person name="Gorbushina A."/>
        </authorList>
    </citation>
    <scope>NUCLEOTIDE SEQUENCE [LARGE SCALE GENOMIC DNA]</scope>
    <source>
        <strain evidence="4 5">CBS 125763</strain>
    </source>
</reference>
<dbReference type="GeneID" id="30004599"/>
<dbReference type="RefSeq" id="XP_018697824.1">
    <property type="nucleotide sequence ID" value="XM_018831945.1"/>
</dbReference>
<sequence length="457" mass="50384">MKTIVFVGGTGAQGSAVIKVLSATNEYKILALTRSTTSSAAKEIGHLPNVELVESKATFGYDVDQYYKAAQRSDYAYINTDGFALGEQAETYWGIRLFELSVRAGVKHLIWSGLDYNGKKTGYDPKFYVGHYEGKARVTEWMRSQPTNPMGWTVINSGPYIEMLWELLIPERSNDDVYRFTLPLAQGAIPFVHLEDFGRYVAWVYSNRAEANGMVLGISIAHVSGADLARAFTAATGNRAEYVDAPVAEYVANRWKHLPKGANTKVGITSVKDENALLMTFGENFTNWWNLYRHSAGNKGVIQRDYALLDRILPGRVRSAEEWMKKVGYDATRRTILKSADRTPPRIASICTSYDGGMFTLGFVNDAELVPTEAPPVEVAAVVVLQVKPVQATLALLKAAAVEVLQVRPVQAKLALHQVAAVEALQVKLAQVKPVQVKLAQVKPVQVKLAPMQGRCL</sequence>
<dbReference type="STRING" id="1367422.A0A178ZXN6"/>
<evidence type="ECO:0000256" key="2">
    <source>
        <dbReference type="ARBA" id="ARBA00022857"/>
    </source>
</evidence>